<sequence length="61" mass="6461">MVIGAVGGESADGGRVRVRIRVRRGLFVCVTVGDEVSRCVRHGMENCICNKMEGNLVGGAL</sequence>
<comment type="caution">
    <text evidence="1">The sequence shown here is derived from an EMBL/GenBank/DDBJ whole genome shotgun (WGS) entry which is preliminary data.</text>
</comment>
<dbReference type="Proteomes" id="UP001140949">
    <property type="component" value="Unassembled WGS sequence"/>
</dbReference>
<protein>
    <submittedName>
        <fullName evidence="1">Uncharacterized protein</fullName>
    </submittedName>
</protein>
<name>A0AAX6I3V8_IRIPA</name>
<organism evidence="1 2">
    <name type="scientific">Iris pallida</name>
    <name type="common">Sweet iris</name>
    <dbReference type="NCBI Taxonomy" id="29817"/>
    <lineage>
        <taxon>Eukaryota</taxon>
        <taxon>Viridiplantae</taxon>
        <taxon>Streptophyta</taxon>
        <taxon>Embryophyta</taxon>
        <taxon>Tracheophyta</taxon>
        <taxon>Spermatophyta</taxon>
        <taxon>Magnoliopsida</taxon>
        <taxon>Liliopsida</taxon>
        <taxon>Asparagales</taxon>
        <taxon>Iridaceae</taxon>
        <taxon>Iridoideae</taxon>
        <taxon>Irideae</taxon>
        <taxon>Iris</taxon>
    </lineage>
</organism>
<reference evidence="1" key="1">
    <citation type="journal article" date="2023" name="GigaByte">
        <title>Genome assembly of the bearded iris, Iris pallida Lam.</title>
        <authorList>
            <person name="Bruccoleri R.E."/>
            <person name="Oakeley E.J."/>
            <person name="Faust A.M.E."/>
            <person name="Altorfer M."/>
            <person name="Dessus-Babus S."/>
            <person name="Burckhardt D."/>
            <person name="Oertli M."/>
            <person name="Naumann U."/>
            <person name="Petersen F."/>
            <person name="Wong J."/>
        </authorList>
    </citation>
    <scope>NUCLEOTIDE SEQUENCE</scope>
    <source>
        <strain evidence="1">GSM-AAB239-AS_SAM_17_03QT</strain>
    </source>
</reference>
<dbReference type="EMBL" id="JANAVB010004797">
    <property type="protein sequence ID" value="KAJ6847980.1"/>
    <property type="molecule type" value="Genomic_DNA"/>
</dbReference>
<gene>
    <name evidence="1" type="ORF">M6B38_115760</name>
</gene>
<evidence type="ECO:0000313" key="2">
    <source>
        <dbReference type="Proteomes" id="UP001140949"/>
    </source>
</evidence>
<reference evidence="1" key="2">
    <citation type="submission" date="2023-04" db="EMBL/GenBank/DDBJ databases">
        <authorList>
            <person name="Bruccoleri R.E."/>
            <person name="Oakeley E.J."/>
            <person name="Faust A.-M."/>
            <person name="Dessus-Babus S."/>
            <person name="Altorfer M."/>
            <person name="Burckhardt D."/>
            <person name="Oertli M."/>
            <person name="Naumann U."/>
            <person name="Petersen F."/>
            <person name="Wong J."/>
        </authorList>
    </citation>
    <scope>NUCLEOTIDE SEQUENCE</scope>
    <source>
        <strain evidence="1">GSM-AAB239-AS_SAM_17_03QT</strain>
        <tissue evidence="1">Leaf</tissue>
    </source>
</reference>
<evidence type="ECO:0000313" key="1">
    <source>
        <dbReference type="EMBL" id="KAJ6847980.1"/>
    </source>
</evidence>
<proteinExistence type="predicted"/>
<keyword evidence="2" id="KW-1185">Reference proteome</keyword>
<accession>A0AAX6I3V8</accession>
<dbReference type="AlphaFoldDB" id="A0AAX6I3V8"/>